<organism evidence="2 3">
    <name type="scientific">Paractinoplanes deccanensis</name>
    <dbReference type="NCBI Taxonomy" id="113561"/>
    <lineage>
        <taxon>Bacteria</taxon>
        <taxon>Bacillati</taxon>
        <taxon>Actinomycetota</taxon>
        <taxon>Actinomycetes</taxon>
        <taxon>Micromonosporales</taxon>
        <taxon>Micromonosporaceae</taxon>
        <taxon>Paractinoplanes</taxon>
    </lineage>
</organism>
<dbReference type="EMBL" id="BOMI01000207">
    <property type="protein sequence ID" value="GID80818.1"/>
    <property type="molecule type" value="Genomic_DNA"/>
</dbReference>
<name>A0ABQ3YLD8_9ACTN</name>
<protein>
    <submittedName>
        <fullName evidence="2">Uncharacterized protein</fullName>
    </submittedName>
</protein>
<gene>
    <name evidence="2" type="ORF">Ade02nite_94590</name>
</gene>
<feature type="region of interest" description="Disordered" evidence="1">
    <location>
        <begin position="1"/>
        <end position="29"/>
    </location>
</feature>
<proteinExistence type="predicted"/>
<keyword evidence="3" id="KW-1185">Reference proteome</keyword>
<sequence length="64" mass="6420">MAWKPRAVDGSGPESTVERGRAGQVGTPCGPAAHRAAQVGVADGPVPVPWKPNSVLPPAATVPL</sequence>
<reference evidence="2 3" key="1">
    <citation type="submission" date="2021-01" db="EMBL/GenBank/DDBJ databases">
        <title>Whole genome shotgun sequence of Actinoplanes deccanensis NBRC 13994.</title>
        <authorList>
            <person name="Komaki H."/>
            <person name="Tamura T."/>
        </authorList>
    </citation>
    <scope>NUCLEOTIDE SEQUENCE [LARGE SCALE GENOMIC DNA]</scope>
    <source>
        <strain evidence="2 3">NBRC 13994</strain>
    </source>
</reference>
<comment type="caution">
    <text evidence="2">The sequence shown here is derived from an EMBL/GenBank/DDBJ whole genome shotgun (WGS) entry which is preliminary data.</text>
</comment>
<dbReference type="Proteomes" id="UP000609879">
    <property type="component" value="Unassembled WGS sequence"/>
</dbReference>
<evidence type="ECO:0000313" key="2">
    <source>
        <dbReference type="EMBL" id="GID80818.1"/>
    </source>
</evidence>
<evidence type="ECO:0000256" key="1">
    <source>
        <dbReference type="SAM" id="MobiDB-lite"/>
    </source>
</evidence>
<evidence type="ECO:0000313" key="3">
    <source>
        <dbReference type="Proteomes" id="UP000609879"/>
    </source>
</evidence>
<accession>A0ABQ3YLD8</accession>